<comment type="pathway">
    <text evidence="3">Amino-acid biosynthesis; L-methionine biosynthesis via salvage pathway; L-methionine from S-methyl-5-thio-alpha-D-ribose 1-phosphate: step 1/6.</text>
</comment>
<dbReference type="InterPro" id="IPR027363">
    <property type="entry name" value="M1Pi_N"/>
</dbReference>
<dbReference type="HAMAP" id="MF_01678">
    <property type="entry name" value="Salvage_MtnA"/>
    <property type="match status" value="1"/>
</dbReference>
<feature type="binding site" evidence="3">
    <location>
        <position position="211"/>
    </location>
    <ligand>
        <name>substrate</name>
    </ligand>
</feature>
<dbReference type="Pfam" id="PF01008">
    <property type="entry name" value="IF-2B"/>
    <property type="match status" value="1"/>
</dbReference>
<evidence type="ECO:0000313" key="4">
    <source>
        <dbReference type="EMBL" id="CBX30051.1"/>
    </source>
</evidence>
<dbReference type="FunFam" id="3.40.50.10470:FF:000006">
    <property type="entry name" value="Methylthioribose-1-phosphate isomerase"/>
    <property type="match status" value="1"/>
</dbReference>
<name>E1YIK4_9BACT</name>
<dbReference type="InterPro" id="IPR042529">
    <property type="entry name" value="IF_2B-like_C"/>
</dbReference>
<dbReference type="InterPro" id="IPR000649">
    <property type="entry name" value="IF-2B-related"/>
</dbReference>
<dbReference type="InterPro" id="IPR037171">
    <property type="entry name" value="NagB/RpiA_transferase-like"/>
</dbReference>
<proteinExistence type="inferred from homology"/>
<dbReference type="FunFam" id="1.20.120.420:FF:000003">
    <property type="entry name" value="Methylthioribose-1-phosphate isomerase"/>
    <property type="match status" value="1"/>
</dbReference>
<dbReference type="UniPathway" id="UPA00904">
    <property type="reaction ID" value="UER00874"/>
</dbReference>
<comment type="catalytic activity">
    <reaction evidence="3">
        <text>5-(methylsulfanyl)-alpha-D-ribose 1-phosphate = 5-(methylsulfanyl)-D-ribulose 1-phosphate</text>
        <dbReference type="Rhea" id="RHEA:19989"/>
        <dbReference type="ChEBI" id="CHEBI:58533"/>
        <dbReference type="ChEBI" id="CHEBI:58548"/>
        <dbReference type="EC" id="5.3.1.23"/>
    </reaction>
</comment>
<dbReference type="EC" id="5.3.1.23" evidence="3"/>
<organism evidence="4">
    <name type="scientific">uncultured Desulfobacterium sp</name>
    <dbReference type="NCBI Taxonomy" id="201089"/>
    <lineage>
        <taxon>Bacteria</taxon>
        <taxon>Pseudomonadati</taxon>
        <taxon>Thermodesulfobacteriota</taxon>
        <taxon>Desulfobacteria</taxon>
        <taxon>Desulfobacterales</taxon>
        <taxon>Desulfobacteriaceae</taxon>
        <taxon>Desulfobacterium</taxon>
        <taxon>environmental samples</taxon>
    </lineage>
</organism>
<feature type="binding site" evidence="3">
    <location>
        <begin position="262"/>
        <end position="263"/>
    </location>
    <ligand>
        <name>substrate</name>
    </ligand>
</feature>
<accession>E1YIK4</accession>
<protein>
    <recommendedName>
        <fullName evidence="3">Methylthioribose-1-phosphate isomerase</fullName>
        <shortName evidence="3">M1Pi</shortName>
        <shortName evidence="3">MTR-1-P isomerase</shortName>
        <ecNumber evidence="3">5.3.1.23</ecNumber>
    </recommendedName>
    <alternativeName>
        <fullName evidence="3">S-methyl-5-thioribose-1-phosphate isomerase</fullName>
    </alternativeName>
</protein>
<evidence type="ECO:0000256" key="3">
    <source>
        <dbReference type="HAMAP-Rule" id="MF_01678"/>
    </source>
</evidence>
<keyword evidence="3" id="KW-0486">Methionine biosynthesis</keyword>
<evidence type="ECO:0000256" key="1">
    <source>
        <dbReference type="ARBA" id="ARBA00022605"/>
    </source>
</evidence>
<dbReference type="SUPFAM" id="SSF100950">
    <property type="entry name" value="NagB/RpiA/CoA transferase-like"/>
    <property type="match status" value="1"/>
</dbReference>
<dbReference type="NCBIfam" id="TIGR00524">
    <property type="entry name" value="eIF-2B_rel"/>
    <property type="match status" value="1"/>
</dbReference>
<dbReference type="Gene3D" id="1.20.120.420">
    <property type="entry name" value="translation initiation factor eif-2b, domain 1"/>
    <property type="match status" value="1"/>
</dbReference>
<dbReference type="AlphaFoldDB" id="E1YIK4"/>
<dbReference type="Gene3D" id="3.40.50.10470">
    <property type="entry name" value="Translation initiation factor eif-2b, domain 2"/>
    <property type="match status" value="1"/>
</dbReference>
<feature type="active site" description="Proton donor" evidence="3">
    <location>
        <position position="252"/>
    </location>
</feature>
<dbReference type="InterPro" id="IPR011559">
    <property type="entry name" value="Initiation_fac_2B_a/b/d"/>
</dbReference>
<feature type="binding site" evidence="3">
    <location>
        <begin position="57"/>
        <end position="59"/>
    </location>
    <ligand>
        <name>substrate</name>
    </ligand>
</feature>
<dbReference type="EMBL" id="FR695874">
    <property type="protein sequence ID" value="CBX30051.1"/>
    <property type="molecule type" value="Genomic_DNA"/>
</dbReference>
<dbReference type="InterPro" id="IPR005251">
    <property type="entry name" value="IF-M1Pi"/>
</dbReference>
<feature type="binding site" evidence="3">
    <location>
        <position position="98"/>
    </location>
    <ligand>
        <name>substrate</name>
    </ligand>
</feature>
<dbReference type="GO" id="GO:0019509">
    <property type="term" value="P:L-methionine salvage from methylthioadenosine"/>
    <property type="evidence" value="ECO:0007669"/>
    <property type="project" value="UniProtKB-UniRule"/>
</dbReference>
<comment type="function">
    <text evidence="3">Catalyzes the interconversion of methylthioribose-1-phosphate (MTR-1-P) into methylthioribulose-1-phosphate (MTRu-1-P).</text>
</comment>
<comment type="similarity">
    <text evidence="3">Belongs to the EIF-2B alpha/beta/delta subunits family. MtnA subfamily.</text>
</comment>
<sequence>MTNSQSLQKNPLRPIWLDDSQDTVKIIDQRLLPHKFVVIDLKTVDDVITAIKDMYVRGAPLIGVTAAYGIYLSVLGLLKSQAGNDFIIEECSRIKAARPTAINLAWAADRVLKRVLLFADIQSKIIAARDEASIIAEEEVKNCKDIGLHGLEIIESISRNKNNATVNILTHCNAGWLACIEYGTATAPVYAAHEKGIDIHVWVDETRPLNQGARLTAWELGKSGVKHTIITDNAGGHIMQNGMVDMVIVGSDRTTYKGDVANKIGTYLKALAAKDNGIPFYVALPSSTIDWETDSIKDMPIELRDPDEVRYVQGLDNDVIKSVLITPEDSPAANFAFDVTPSRLVTGFITERGICNAANINKLFPEKMKMKRFS</sequence>
<dbReference type="GO" id="GO:0046523">
    <property type="term" value="F:S-methyl-5-thioribose-1-phosphate isomerase activity"/>
    <property type="evidence" value="ECO:0007669"/>
    <property type="project" value="UniProtKB-UniRule"/>
</dbReference>
<dbReference type="PANTHER" id="PTHR43475">
    <property type="entry name" value="METHYLTHIORIBOSE-1-PHOSPHATE ISOMERASE"/>
    <property type="match status" value="1"/>
</dbReference>
<reference evidence="4" key="1">
    <citation type="journal article" date="2011" name="Environ. Microbiol.">
        <title>Genomic insights into the metabolic potential of the polycyclic aromatic hydrocarbon degrading sulfate-reducing Deltaproteobacterium N47.</title>
        <authorList>
            <person name="Bergmann F."/>
            <person name="Selesi D."/>
            <person name="Weinmaier T."/>
            <person name="Tischler P."/>
            <person name="Rattei T."/>
            <person name="Meckenstock R.U."/>
        </authorList>
    </citation>
    <scope>NUCLEOTIDE SEQUENCE</scope>
</reference>
<keyword evidence="1 3" id="KW-0028">Amino-acid biosynthesis</keyword>
<dbReference type="NCBIfam" id="NF004326">
    <property type="entry name" value="PRK05720.1"/>
    <property type="match status" value="1"/>
</dbReference>
<dbReference type="NCBIfam" id="TIGR00512">
    <property type="entry name" value="salvage_mtnA"/>
    <property type="match status" value="1"/>
</dbReference>
<feature type="site" description="Transition state stabilizer" evidence="3">
    <location>
        <position position="172"/>
    </location>
</feature>
<keyword evidence="2 3" id="KW-0413">Isomerase</keyword>
<dbReference type="PANTHER" id="PTHR43475:SF1">
    <property type="entry name" value="METHYLTHIORIBOSE-1-PHOSPHATE ISOMERASE"/>
    <property type="match status" value="1"/>
</dbReference>
<evidence type="ECO:0000256" key="2">
    <source>
        <dbReference type="ARBA" id="ARBA00023235"/>
    </source>
</evidence>
<gene>
    <name evidence="3" type="primary">mtnA</name>
    <name evidence="4" type="ORF">N47_D28600</name>
</gene>